<keyword evidence="10" id="KW-0325">Glycoprotein</keyword>
<protein>
    <recommendedName>
        <fullName evidence="14">Galactosyltransferase</fullName>
    </recommendedName>
</protein>
<dbReference type="InterPro" id="IPR003859">
    <property type="entry name" value="Galactosyl_T"/>
</dbReference>
<dbReference type="PANTHER" id="PTHR19300">
    <property type="entry name" value="BETA-1,4-GALACTOSYLTRANSFERASE"/>
    <property type="match status" value="1"/>
</dbReference>
<dbReference type="SUPFAM" id="SSF53448">
    <property type="entry name" value="Nucleotide-diphospho-sugar transferases"/>
    <property type="match status" value="1"/>
</dbReference>
<evidence type="ECO:0000313" key="13">
    <source>
        <dbReference type="EMBL" id="QHT81964.1"/>
    </source>
</evidence>
<dbReference type="UniPathway" id="UPA00378"/>
<dbReference type="Pfam" id="PF13733">
    <property type="entry name" value="Glyco_transf_7N"/>
    <property type="match status" value="1"/>
</dbReference>
<comment type="subcellular location">
    <subcellularLocation>
        <location evidence="1">Membrane</location>
        <topology evidence="1">Single-pass type II membrane protein</topology>
    </subcellularLocation>
</comment>
<keyword evidence="6" id="KW-0812">Transmembrane</keyword>
<evidence type="ECO:0000256" key="8">
    <source>
        <dbReference type="ARBA" id="ARBA00022989"/>
    </source>
</evidence>
<keyword evidence="9" id="KW-0472">Membrane</keyword>
<keyword evidence="5" id="KW-0808">Transferase</keyword>
<proteinExistence type="inferred from homology"/>
<dbReference type="InterPro" id="IPR027791">
    <property type="entry name" value="Galactosyl_T_C"/>
</dbReference>
<dbReference type="AlphaFoldDB" id="A0A6C0HNJ1"/>
<dbReference type="Gene3D" id="3.90.550.10">
    <property type="entry name" value="Spore Coat Polysaccharide Biosynthesis Protein SpsA, Chain A"/>
    <property type="match status" value="1"/>
</dbReference>
<feature type="domain" description="Galactosyltransferase N-terminal" evidence="12">
    <location>
        <begin position="6"/>
        <end position="87"/>
    </location>
</feature>
<dbReference type="GO" id="GO:0016020">
    <property type="term" value="C:membrane"/>
    <property type="evidence" value="ECO:0007669"/>
    <property type="project" value="UniProtKB-SubCell"/>
</dbReference>
<evidence type="ECO:0000256" key="1">
    <source>
        <dbReference type="ARBA" id="ARBA00004606"/>
    </source>
</evidence>
<dbReference type="EMBL" id="MN739993">
    <property type="protein sequence ID" value="QHT81964.1"/>
    <property type="molecule type" value="Genomic_DNA"/>
</dbReference>
<evidence type="ECO:0000256" key="3">
    <source>
        <dbReference type="ARBA" id="ARBA00005735"/>
    </source>
</evidence>
<evidence type="ECO:0000256" key="9">
    <source>
        <dbReference type="ARBA" id="ARBA00023136"/>
    </source>
</evidence>
<feature type="domain" description="Galactosyltransferase C-terminal" evidence="11">
    <location>
        <begin position="101"/>
        <end position="157"/>
    </location>
</feature>
<dbReference type="Pfam" id="PF02709">
    <property type="entry name" value="Glyco_transf_7C"/>
    <property type="match status" value="1"/>
</dbReference>
<keyword evidence="8" id="KW-1133">Transmembrane helix</keyword>
<evidence type="ECO:0000256" key="5">
    <source>
        <dbReference type="ARBA" id="ARBA00022679"/>
    </source>
</evidence>
<evidence type="ECO:0000256" key="6">
    <source>
        <dbReference type="ARBA" id="ARBA00022692"/>
    </source>
</evidence>
<name>A0A6C0HNJ1_9ZZZZ</name>
<dbReference type="GO" id="GO:0005794">
    <property type="term" value="C:Golgi apparatus"/>
    <property type="evidence" value="ECO:0007669"/>
    <property type="project" value="TreeGrafter"/>
</dbReference>
<dbReference type="InterPro" id="IPR027995">
    <property type="entry name" value="Galactosyl_T_N"/>
</dbReference>
<sequence length="255" mass="30541">MLQYLFVIPYRDREHHKFFFENYMKYLLEDYDPSTYEVVFCLQKNDLPFNRGAMKNCGFLYAKEKYPERYKDIIYIFNDVDTVPYQKNMITYDLQPNEIKHYYGFDFALGGIVAIRGSDFEAINGFPSLWYWGWEDTILYQRALKKGIKVNREQFYKFGDTRILHLIHDNERTISQDIYRQYRGDTVLDGLDTLKEVTMTKEDMLEVNHFVCSYDYRDKSLVTTTLVNASHPSTPKPIQRPTYKPRQRARTMAFV</sequence>
<comment type="pathway">
    <text evidence="2">Protein modification; protein glycosylation.</text>
</comment>
<evidence type="ECO:0000259" key="11">
    <source>
        <dbReference type="Pfam" id="PF02709"/>
    </source>
</evidence>
<evidence type="ECO:0000256" key="4">
    <source>
        <dbReference type="ARBA" id="ARBA00022676"/>
    </source>
</evidence>
<evidence type="ECO:0000256" key="7">
    <source>
        <dbReference type="ARBA" id="ARBA00022968"/>
    </source>
</evidence>
<reference evidence="13" key="1">
    <citation type="journal article" date="2020" name="Nature">
        <title>Giant virus diversity and host interactions through global metagenomics.</title>
        <authorList>
            <person name="Schulz F."/>
            <person name="Roux S."/>
            <person name="Paez-Espino D."/>
            <person name="Jungbluth S."/>
            <person name="Walsh D.A."/>
            <person name="Denef V.J."/>
            <person name="McMahon K.D."/>
            <person name="Konstantinidis K.T."/>
            <person name="Eloe-Fadrosh E.A."/>
            <person name="Kyrpides N.C."/>
            <person name="Woyke T."/>
        </authorList>
    </citation>
    <scope>NUCLEOTIDE SEQUENCE</scope>
    <source>
        <strain evidence="13">GVMAG-M-3300023184-160</strain>
    </source>
</reference>
<keyword evidence="4" id="KW-0328">Glycosyltransferase</keyword>
<keyword evidence="7" id="KW-0735">Signal-anchor</keyword>
<comment type="similarity">
    <text evidence="3">Belongs to the glycosyltransferase 7 family.</text>
</comment>
<dbReference type="GO" id="GO:0005975">
    <property type="term" value="P:carbohydrate metabolic process"/>
    <property type="evidence" value="ECO:0007669"/>
    <property type="project" value="InterPro"/>
</dbReference>
<evidence type="ECO:0000259" key="12">
    <source>
        <dbReference type="Pfam" id="PF13733"/>
    </source>
</evidence>
<accession>A0A6C0HNJ1</accession>
<evidence type="ECO:0008006" key="14">
    <source>
        <dbReference type="Google" id="ProtNLM"/>
    </source>
</evidence>
<evidence type="ECO:0000256" key="2">
    <source>
        <dbReference type="ARBA" id="ARBA00004922"/>
    </source>
</evidence>
<dbReference type="PANTHER" id="PTHR19300:SF57">
    <property type="entry name" value="BETA-1,4-N-ACETYLGALACTOSAMINYLTRANSFERASE"/>
    <property type="match status" value="1"/>
</dbReference>
<organism evidence="13">
    <name type="scientific">viral metagenome</name>
    <dbReference type="NCBI Taxonomy" id="1070528"/>
    <lineage>
        <taxon>unclassified sequences</taxon>
        <taxon>metagenomes</taxon>
        <taxon>organismal metagenomes</taxon>
    </lineage>
</organism>
<dbReference type="GO" id="GO:0008378">
    <property type="term" value="F:galactosyltransferase activity"/>
    <property type="evidence" value="ECO:0007669"/>
    <property type="project" value="TreeGrafter"/>
</dbReference>
<evidence type="ECO:0000256" key="10">
    <source>
        <dbReference type="ARBA" id="ARBA00023180"/>
    </source>
</evidence>
<dbReference type="InterPro" id="IPR029044">
    <property type="entry name" value="Nucleotide-diphossugar_trans"/>
</dbReference>